<evidence type="ECO:0000313" key="3">
    <source>
        <dbReference type="Proteomes" id="UP000663981"/>
    </source>
</evidence>
<feature type="domain" description="DUF4935" evidence="1">
    <location>
        <begin position="2"/>
        <end position="77"/>
    </location>
</feature>
<organism evidence="2 3">
    <name type="scientific">Metabacillus bambusae</name>
    <dbReference type="NCBI Taxonomy" id="2795218"/>
    <lineage>
        <taxon>Bacteria</taxon>
        <taxon>Bacillati</taxon>
        <taxon>Bacillota</taxon>
        <taxon>Bacilli</taxon>
        <taxon>Bacillales</taxon>
        <taxon>Bacillaceae</taxon>
        <taxon>Metabacillus</taxon>
    </lineage>
</organism>
<reference evidence="2 3" key="1">
    <citation type="submission" date="2021-03" db="EMBL/GenBank/DDBJ databases">
        <title>Whole genome sequence of Metabacillus bambusae BG109.</title>
        <authorList>
            <person name="Jeong J.W."/>
        </authorList>
    </citation>
    <scope>NUCLEOTIDE SEQUENCE [LARGE SCALE GENOMIC DNA]</scope>
    <source>
        <strain evidence="2 3">BG109</strain>
    </source>
</reference>
<dbReference type="EMBL" id="JAGDEL010000015">
    <property type="protein sequence ID" value="MBO1513533.1"/>
    <property type="molecule type" value="Genomic_DNA"/>
</dbReference>
<evidence type="ECO:0000259" key="1">
    <source>
        <dbReference type="Pfam" id="PF16289"/>
    </source>
</evidence>
<sequence>MEIIEYDGDVLEDIIEADMYEKSPFIKQGNITNNKGQNVKTVNKAIRDAIIWYSYQRFAENNNLEDCYFISNNTKEFGKIGSKSSPKEMPYPLHPEIIKNNKITAYKNIHDFLAHNDEQIKRLFKDLHSKILSSELFDKVVEQLEDGIAEELINQYFAEEILSETYSFLSNMQPNGIHEDYFMQGYVDPLLFGNISDIRLSEVDVYGDSISVSVDVDVEMEVDIYIYNPVHDDLDEKFESYATDMVKVTENIVFLLPVDIEKELAVDNFSLRKYIEGNEPDYLSVEIIECENIDHTDMFREEEYEE</sequence>
<comment type="caution">
    <text evidence="2">The sequence shown here is derived from an EMBL/GenBank/DDBJ whole genome shotgun (WGS) entry which is preliminary data.</text>
</comment>
<gene>
    <name evidence="2" type="ORF">I7822_17980</name>
</gene>
<keyword evidence="3" id="KW-1185">Reference proteome</keyword>
<protein>
    <submittedName>
        <fullName evidence="2">DUF4935 domain-containing protein</fullName>
    </submittedName>
</protein>
<dbReference type="Pfam" id="PF16289">
    <property type="entry name" value="PIN_12"/>
    <property type="match status" value="1"/>
</dbReference>
<dbReference type="Proteomes" id="UP000663981">
    <property type="component" value="Unassembled WGS sequence"/>
</dbReference>
<evidence type="ECO:0000313" key="2">
    <source>
        <dbReference type="EMBL" id="MBO1513533.1"/>
    </source>
</evidence>
<dbReference type="InterPro" id="IPR032557">
    <property type="entry name" value="DUF4935"/>
</dbReference>
<name>A0ABS3N6M6_9BACI</name>
<accession>A0ABS3N6M6</accession>
<proteinExistence type="predicted"/>